<dbReference type="Gene3D" id="3.90.1490.10">
    <property type="entry name" value="putative n-type atp pyrophosphatase, domain 2"/>
    <property type="match status" value="1"/>
</dbReference>
<evidence type="ECO:0000313" key="2">
    <source>
        <dbReference type="EMBL" id="TMI98333.1"/>
    </source>
</evidence>
<gene>
    <name evidence="2" type="ORF">E6H01_12455</name>
</gene>
<protein>
    <submittedName>
        <fullName evidence="2">Diphthine--ammonia ligase</fullName>
        <ecNumber evidence="2">6.3.1.14</ecNumber>
    </submittedName>
</protein>
<evidence type="ECO:0000313" key="3">
    <source>
        <dbReference type="Proteomes" id="UP000319353"/>
    </source>
</evidence>
<dbReference type="EC" id="6.3.1.14" evidence="2"/>
<proteinExistence type="predicted"/>
<dbReference type="Proteomes" id="UP000319353">
    <property type="component" value="Unassembled WGS sequence"/>
</dbReference>
<dbReference type="NCBIfam" id="TIGR00290">
    <property type="entry name" value="MJ0570_dom"/>
    <property type="match status" value="1"/>
</dbReference>
<organism evidence="2 3">
    <name type="scientific">Candidatus Segetimicrobium genomatis</name>
    <dbReference type="NCBI Taxonomy" id="2569760"/>
    <lineage>
        <taxon>Bacteria</taxon>
        <taxon>Bacillati</taxon>
        <taxon>Candidatus Sysuimicrobiota</taxon>
        <taxon>Candidatus Sysuimicrobiia</taxon>
        <taxon>Candidatus Sysuimicrobiales</taxon>
        <taxon>Candidatus Segetimicrobiaceae</taxon>
        <taxon>Candidatus Segetimicrobium</taxon>
    </lineage>
</organism>
<reference evidence="2 3" key="1">
    <citation type="journal article" date="2019" name="Nat. Microbiol.">
        <title>Mediterranean grassland soil C-N compound turnover is dependent on rainfall and depth, and is mediated by genomically divergent microorganisms.</title>
        <authorList>
            <person name="Diamond S."/>
            <person name="Andeer P.F."/>
            <person name="Li Z."/>
            <person name="Crits-Christoph A."/>
            <person name="Burstein D."/>
            <person name="Anantharaman K."/>
            <person name="Lane K.R."/>
            <person name="Thomas B.C."/>
            <person name="Pan C."/>
            <person name="Northen T.R."/>
            <person name="Banfield J.F."/>
        </authorList>
    </citation>
    <scope>NUCLEOTIDE SEQUENCE [LARGE SCALE GENOMIC DNA]</scope>
    <source>
        <strain evidence="2">NP_4</strain>
    </source>
</reference>
<dbReference type="EMBL" id="VBAL01000173">
    <property type="protein sequence ID" value="TMI98333.1"/>
    <property type="molecule type" value="Genomic_DNA"/>
</dbReference>
<evidence type="ECO:0000259" key="1">
    <source>
        <dbReference type="Pfam" id="PF01902"/>
    </source>
</evidence>
<dbReference type="InterPro" id="IPR022427">
    <property type="entry name" value="MJ0570_ATP-bd"/>
</dbReference>
<name>A0A537KRE9_9BACT</name>
<dbReference type="InterPro" id="IPR002761">
    <property type="entry name" value="Diphthami_syn_dom"/>
</dbReference>
<dbReference type="PANTHER" id="PTHR12196">
    <property type="entry name" value="DOMAIN OF UNKNOWN FUNCTION 71 DUF71 -CONTAINING PROTEIN"/>
    <property type="match status" value="1"/>
</dbReference>
<dbReference type="AlphaFoldDB" id="A0A537KRE9"/>
<dbReference type="GO" id="GO:0017183">
    <property type="term" value="P:protein histidyl modification to diphthamide"/>
    <property type="evidence" value="ECO:0007669"/>
    <property type="project" value="TreeGrafter"/>
</dbReference>
<comment type="caution">
    <text evidence="2">The sequence shown here is derived from an EMBL/GenBank/DDBJ whole genome shotgun (WGS) entry which is preliminary data.</text>
</comment>
<dbReference type="SUPFAM" id="SSF52402">
    <property type="entry name" value="Adenine nucleotide alpha hydrolases-like"/>
    <property type="match status" value="1"/>
</dbReference>
<dbReference type="GO" id="GO:0017178">
    <property type="term" value="F:diphthine-ammonia ligase activity"/>
    <property type="evidence" value="ECO:0007669"/>
    <property type="project" value="UniProtKB-EC"/>
</dbReference>
<dbReference type="InterPro" id="IPR030662">
    <property type="entry name" value="DPH6/MJ0570"/>
</dbReference>
<dbReference type="CDD" id="cd01994">
    <property type="entry name" value="AANH_PF0828-like"/>
    <property type="match status" value="1"/>
</dbReference>
<dbReference type="Gene3D" id="3.40.50.620">
    <property type="entry name" value="HUPs"/>
    <property type="match status" value="1"/>
</dbReference>
<dbReference type="InterPro" id="IPR014729">
    <property type="entry name" value="Rossmann-like_a/b/a_fold"/>
</dbReference>
<sequence length="309" mass="34219">MTSAPRGRCRPCSSSAPTGMMTTGSFFAIAANSSEVISSRRTRRNPREGHKWFASARSLVNLKQGLHPPPKPFPLHGPPTAVRVAALFSGGKDSTYAAYVAMQRGWDVTQLLSIIPEDRDSMLFHTPNLQLTPLQAETMRIPLIRETAAIGEDGELDALRRIFRRVDVDGVIVGAIASDYQHTRVNRIADEVGLRVFAPLWRRDPTQLVYDYLQAGFDIAFSSVSAEGLDASWLGRRWDDHVIQDLLHLQKTRGVHPCGEGGEFETLVLDAPPFEQSIEVVRATPDWRGTAGVWRVDEARLAPKPNRGS</sequence>
<dbReference type="Pfam" id="PF01902">
    <property type="entry name" value="Diphthami_syn_2"/>
    <property type="match status" value="1"/>
</dbReference>
<keyword evidence="2" id="KW-0436">Ligase</keyword>
<feature type="domain" description="Diphthamide synthase" evidence="1">
    <location>
        <begin position="83"/>
        <end position="300"/>
    </location>
</feature>
<accession>A0A537KRE9</accession>
<dbReference type="NCBIfam" id="TIGR03679">
    <property type="entry name" value="arCOG00187"/>
    <property type="match status" value="1"/>
</dbReference>
<dbReference type="PANTHER" id="PTHR12196:SF2">
    <property type="entry name" value="DIPHTHINE--AMMONIA LIGASE"/>
    <property type="match status" value="1"/>
</dbReference>